<proteinExistence type="predicted"/>
<organism evidence="2 3">
    <name type="scientific">Portunus trituberculatus</name>
    <name type="common">Swimming crab</name>
    <name type="synonym">Neptunus trituberculatus</name>
    <dbReference type="NCBI Taxonomy" id="210409"/>
    <lineage>
        <taxon>Eukaryota</taxon>
        <taxon>Metazoa</taxon>
        <taxon>Ecdysozoa</taxon>
        <taxon>Arthropoda</taxon>
        <taxon>Crustacea</taxon>
        <taxon>Multicrustacea</taxon>
        <taxon>Malacostraca</taxon>
        <taxon>Eumalacostraca</taxon>
        <taxon>Eucarida</taxon>
        <taxon>Decapoda</taxon>
        <taxon>Pleocyemata</taxon>
        <taxon>Brachyura</taxon>
        <taxon>Eubrachyura</taxon>
        <taxon>Portunoidea</taxon>
        <taxon>Portunidae</taxon>
        <taxon>Portuninae</taxon>
        <taxon>Portunus</taxon>
    </lineage>
</organism>
<sequence>MAICVTFRNSPSRLPPPPAPLPRAVTPPMGPDGKEMPSQPSPDVC</sequence>
<comment type="caution">
    <text evidence="2">The sequence shown here is derived from an EMBL/GenBank/DDBJ whole genome shotgun (WGS) entry which is preliminary data.</text>
</comment>
<gene>
    <name evidence="2" type="ORF">E2C01_101007</name>
</gene>
<dbReference type="AlphaFoldDB" id="A0A5B7KES6"/>
<protein>
    <submittedName>
        <fullName evidence="2">Uncharacterized protein</fullName>
    </submittedName>
</protein>
<evidence type="ECO:0000313" key="2">
    <source>
        <dbReference type="EMBL" id="MPD05274.1"/>
    </source>
</evidence>
<name>A0A5B7KES6_PORTR</name>
<reference evidence="2 3" key="1">
    <citation type="submission" date="2019-05" db="EMBL/GenBank/DDBJ databases">
        <title>Another draft genome of Portunus trituberculatus and its Hox gene families provides insights of decapod evolution.</title>
        <authorList>
            <person name="Jeong J.-H."/>
            <person name="Song I."/>
            <person name="Kim S."/>
            <person name="Choi T."/>
            <person name="Kim D."/>
            <person name="Ryu S."/>
            <person name="Kim W."/>
        </authorList>
    </citation>
    <scope>NUCLEOTIDE SEQUENCE [LARGE SCALE GENOMIC DNA]</scope>
    <source>
        <tissue evidence="2">Muscle</tissue>
    </source>
</reference>
<keyword evidence="3" id="KW-1185">Reference proteome</keyword>
<dbReference type="Proteomes" id="UP000324222">
    <property type="component" value="Unassembled WGS sequence"/>
</dbReference>
<feature type="region of interest" description="Disordered" evidence="1">
    <location>
        <begin position="1"/>
        <end position="45"/>
    </location>
</feature>
<dbReference type="EMBL" id="VSRR010145216">
    <property type="protein sequence ID" value="MPD05274.1"/>
    <property type="molecule type" value="Genomic_DNA"/>
</dbReference>
<evidence type="ECO:0000256" key="1">
    <source>
        <dbReference type="SAM" id="MobiDB-lite"/>
    </source>
</evidence>
<accession>A0A5B7KES6</accession>
<evidence type="ECO:0000313" key="3">
    <source>
        <dbReference type="Proteomes" id="UP000324222"/>
    </source>
</evidence>